<proteinExistence type="predicted"/>
<dbReference type="AlphaFoldDB" id="A0A4U8TCI5"/>
<reference evidence="1 2" key="1">
    <citation type="journal article" date="2014" name="Genome Announc.">
        <title>Draft genome sequences of eight enterohepatic helicobacter species isolated from both laboratory and wild rodents.</title>
        <authorList>
            <person name="Sheh A."/>
            <person name="Shen Z."/>
            <person name="Fox J.G."/>
        </authorList>
    </citation>
    <scope>NUCLEOTIDE SEQUENCE [LARGE SCALE GENOMIC DNA]</scope>
    <source>
        <strain evidence="1 2">MIT 09-6949</strain>
    </source>
</reference>
<evidence type="ECO:0008006" key="3">
    <source>
        <dbReference type="Google" id="ProtNLM"/>
    </source>
</evidence>
<gene>
    <name evidence="1" type="ORF">LS71_002635</name>
</gene>
<keyword evidence="2" id="KW-1185">Reference proteome</keyword>
<sequence>MTHQESLSQVMSKKGIKLRTWAKAKGLSEKDIRILNQISFGAIKGKRGRARELKNLLMQEGFIA</sequence>
<dbReference type="RefSeq" id="WP_034354828.1">
    <property type="nucleotide sequence ID" value="NZ_JRPR02000001.1"/>
</dbReference>
<dbReference type="OrthoDB" id="5327333at2"/>
<comment type="caution">
    <text evidence="1">The sequence shown here is derived from an EMBL/GenBank/DDBJ whole genome shotgun (WGS) entry which is preliminary data.</text>
</comment>
<name>A0A4U8TCI5_9HELI</name>
<dbReference type="EMBL" id="JRPR02000001">
    <property type="protein sequence ID" value="TLD97655.1"/>
    <property type="molecule type" value="Genomic_DNA"/>
</dbReference>
<dbReference type="STRING" id="1677920.LS71_05580"/>
<dbReference type="Proteomes" id="UP000029733">
    <property type="component" value="Unassembled WGS sequence"/>
</dbReference>
<evidence type="ECO:0000313" key="1">
    <source>
        <dbReference type="EMBL" id="TLD97655.1"/>
    </source>
</evidence>
<accession>A0A4U8TCI5</accession>
<evidence type="ECO:0000313" key="2">
    <source>
        <dbReference type="Proteomes" id="UP000029733"/>
    </source>
</evidence>
<organism evidence="1 2">
    <name type="scientific">Helicobacter jaachi</name>
    <dbReference type="NCBI Taxonomy" id="1677920"/>
    <lineage>
        <taxon>Bacteria</taxon>
        <taxon>Pseudomonadati</taxon>
        <taxon>Campylobacterota</taxon>
        <taxon>Epsilonproteobacteria</taxon>
        <taxon>Campylobacterales</taxon>
        <taxon>Helicobacteraceae</taxon>
        <taxon>Helicobacter</taxon>
    </lineage>
</organism>
<protein>
    <recommendedName>
        <fullName evidence="3">DNA-binding protein</fullName>
    </recommendedName>
</protein>